<proteinExistence type="predicted"/>
<sequence length="661" mass="75383">KKNNDGHFDSDDDDDDDNDDDNGGVLVSQPSSASYSPSPRCANPAATNQSTVDLLTGDPALWPKKLTAEERCSIVRKGPIQISVEFPKNQEGRRFTSNNYYIQMKNGEKINRTRLIYSESGDCVMCFCCRLFGDGNTQLSSDGFNNWRNLGAHLKQHERSAEHLNQNAMMAEIDRWRNILRRLLTIIIYLAERNLAFRGRKRTGTLDAIVEKVKRAKYYAIIMDCTPDISHNEQLSVVLRIVNCELHKGVSIHKHFVGFLMAEDTTGKGLLKLFLGHLETLHLDISDCRGQSYDNGSNMQGKKQGVQKRVLDLNPKALCVPCGSHTLNLVIGDAAKSSPISLNFYGVLQRLYNLFSHSVQRWAILQANVKDFTIKTLSTTRWECRVEAVKAERCVVWYNVVYIINKVSKILQSHKVSIETMKREVSAVIDFLQDFREHGFNAAKIDAREIAEKTEVEMIWPEVWQEKTKRQFDYEGTEETTSTAEEHFRREFFLHLVDTALATTRERFSYMQNFFKMYGFLYSTEMMKSTVQGGSLDECCKRFEKSMDDVDAGDLKMEITGAISTPLEILNYIYKENLLDLYPNLSIALRLLLTLPVTAASGERSFSTLKRLKTYLRSTMSQERPSSLAVISIEHEIVETLDTDSIITRFAEAKAHRERLA</sequence>
<feature type="compositionally biased region" description="Acidic residues" evidence="1">
    <location>
        <begin position="10"/>
        <end position="22"/>
    </location>
</feature>
<dbReference type="OMA" id="NMRGINK"/>
<reference evidence="3" key="2">
    <citation type="submission" date="2025-08" db="UniProtKB">
        <authorList>
            <consortium name="Ensembl"/>
        </authorList>
    </citation>
    <scope>IDENTIFICATION</scope>
</reference>
<organism evidence="3 4">
    <name type="scientific">Sparus aurata</name>
    <name type="common">Gilthead sea bream</name>
    <dbReference type="NCBI Taxonomy" id="8175"/>
    <lineage>
        <taxon>Eukaryota</taxon>
        <taxon>Metazoa</taxon>
        <taxon>Chordata</taxon>
        <taxon>Craniata</taxon>
        <taxon>Vertebrata</taxon>
        <taxon>Euteleostomi</taxon>
        <taxon>Actinopterygii</taxon>
        <taxon>Neopterygii</taxon>
        <taxon>Teleostei</taxon>
        <taxon>Neoteleostei</taxon>
        <taxon>Acanthomorphata</taxon>
        <taxon>Eupercaria</taxon>
        <taxon>Spariformes</taxon>
        <taxon>Sparidae</taxon>
        <taxon>Sparus</taxon>
    </lineage>
</organism>
<dbReference type="AlphaFoldDB" id="A0A671TV65"/>
<evidence type="ECO:0000313" key="4">
    <source>
        <dbReference type="Proteomes" id="UP000472265"/>
    </source>
</evidence>
<keyword evidence="4" id="KW-1185">Reference proteome</keyword>
<dbReference type="Proteomes" id="UP000472265">
    <property type="component" value="Chromosome 9"/>
</dbReference>
<dbReference type="SMART" id="SM00597">
    <property type="entry name" value="ZnF_TTF"/>
    <property type="match status" value="1"/>
</dbReference>
<dbReference type="InParanoid" id="A0A671TV65"/>
<reference evidence="3" key="1">
    <citation type="submission" date="2021-04" db="EMBL/GenBank/DDBJ databases">
        <authorList>
            <consortium name="Wellcome Sanger Institute Data Sharing"/>
        </authorList>
    </citation>
    <scope>NUCLEOTIDE SEQUENCE [LARGE SCALE GENOMIC DNA]</scope>
</reference>
<reference evidence="3" key="3">
    <citation type="submission" date="2025-09" db="UniProtKB">
        <authorList>
            <consortium name="Ensembl"/>
        </authorList>
    </citation>
    <scope>IDENTIFICATION</scope>
</reference>
<dbReference type="GO" id="GO:0046983">
    <property type="term" value="F:protein dimerization activity"/>
    <property type="evidence" value="ECO:0007669"/>
    <property type="project" value="InterPro"/>
</dbReference>
<accession>A0A671TV65</accession>
<feature type="compositionally biased region" description="Low complexity" evidence="1">
    <location>
        <begin position="28"/>
        <end position="39"/>
    </location>
</feature>
<dbReference type="Pfam" id="PF05699">
    <property type="entry name" value="Dimer_Tnp_hAT"/>
    <property type="match status" value="1"/>
</dbReference>
<feature type="domain" description="TTF-type" evidence="2">
    <location>
        <begin position="91"/>
        <end position="181"/>
    </location>
</feature>
<dbReference type="PANTHER" id="PTHR45749:SF35">
    <property type="entry name" value="AC-LIKE TRANSPOSASE-RELATED"/>
    <property type="match status" value="1"/>
</dbReference>
<dbReference type="InterPro" id="IPR006580">
    <property type="entry name" value="Znf_TTF"/>
</dbReference>
<evidence type="ECO:0000259" key="2">
    <source>
        <dbReference type="SMART" id="SM00597"/>
    </source>
</evidence>
<dbReference type="Ensembl" id="ENSSAUT00010004971.1">
    <property type="protein sequence ID" value="ENSSAUP00010004592.1"/>
    <property type="gene ID" value="ENSSAUG00010002375.1"/>
</dbReference>
<dbReference type="InterPro" id="IPR012337">
    <property type="entry name" value="RNaseH-like_sf"/>
</dbReference>
<evidence type="ECO:0000256" key="1">
    <source>
        <dbReference type="SAM" id="MobiDB-lite"/>
    </source>
</evidence>
<dbReference type="InterPro" id="IPR008906">
    <property type="entry name" value="HATC_C_dom"/>
</dbReference>
<dbReference type="GeneTree" id="ENSGT00940000154356"/>
<dbReference type="SUPFAM" id="SSF53098">
    <property type="entry name" value="Ribonuclease H-like"/>
    <property type="match status" value="1"/>
</dbReference>
<evidence type="ECO:0000313" key="3">
    <source>
        <dbReference type="Ensembl" id="ENSSAUP00010004592.1"/>
    </source>
</evidence>
<name>A0A671TV65_SPAAU</name>
<feature type="region of interest" description="Disordered" evidence="1">
    <location>
        <begin position="1"/>
        <end position="47"/>
    </location>
</feature>
<dbReference type="PANTHER" id="PTHR45749">
    <property type="match status" value="1"/>
</dbReference>
<protein>
    <recommendedName>
        <fullName evidence="2">TTF-type domain-containing protein</fullName>
    </recommendedName>
</protein>